<dbReference type="eggNOG" id="COG0792">
    <property type="taxonomic scope" value="Bacteria"/>
</dbReference>
<reference evidence="3" key="1">
    <citation type="submission" date="2011-10" db="EMBL/GenBank/DDBJ databases">
        <title>The Genome Sequence of Oxalobacter formigenes HOxBLS.</title>
        <authorList>
            <consortium name="The Broad Institute Genome Sequencing Platform"/>
            <person name="Earl A."/>
            <person name="Ward D."/>
            <person name="Feldgarden M."/>
            <person name="Gevers D."/>
            <person name="Allison M.J."/>
            <person name="Humphrey S."/>
            <person name="Young S.K."/>
            <person name="Zeng Q."/>
            <person name="Gargeya S."/>
            <person name="Fitzgerald M."/>
            <person name="Haas B."/>
            <person name="Abouelleil A."/>
            <person name="Alvarado L."/>
            <person name="Arachchi H.M."/>
            <person name="Berlin A."/>
            <person name="Brown A."/>
            <person name="Chapman S.B."/>
            <person name="Chen Z."/>
            <person name="Dunbar C."/>
            <person name="Freedman E."/>
            <person name="Gearin G."/>
            <person name="Goldberg J."/>
            <person name="Griggs A."/>
            <person name="Gujja S."/>
            <person name="Heiman D."/>
            <person name="Howarth C."/>
            <person name="Larson L."/>
            <person name="Lui A."/>
            <person name="MacDonald P.J.P."/>
            <person name="Montmayeur A."/>
            <person name="Murphy C."/>
            <person name="Neiman D."/>
            <person name="Pearson M."/>
            <person name="Priest M."/>
            <person name="Roberts A."/>
            <person name="Saif S."/>
            <person name="Shea T."/>
            <person name="Shenoy N."/>
            <person name="Sisk P."/>
            <person name="Stolte C."/>
            <person name="Sykes S."/>
            <person name="Wortman J."/>
            <person name="Nusbaum C."/>
            <person name="Birren B."/>
        </authorList>
    </citation>
    <scope>NUCLEOTIDE SEQUENCE [LARGE SCALE GENOMIC DNA]</scope>
    <source>
        <strain evidence="3">HOxBLS</strain>
    </source>
</reference>
<dbReference type="NCBIfam" id="TIGR00252">
    <property type="entry name" value="YraN family protein"/>
    <property type="match status" value="1"/>
</dbReference>
<dbReference type="InterPro" id="IPR011856">
    <property type="entry name" value="tRNA_endonuc-like_dom_sf"/>
</dbReference>
<dbReference type="PANTHER" id="PTHR34039:SF1">
    <property type="entry name" value="UPF0102 PROTEIN YRAN"/>
    <property type="match status" value="1"/>
</dbReference>
<evidence type="ECO:0000256" key="1">
    <source>
        <dbReference type="ARBA" id="ARBA00006738"/>
    </source>
</evidence>
<dbReference type="EMBL" id="ACDP02000002">
    <property type="protein sequence ID" value="EEO28712.2"/>
    <property type="molecule type" value="Genomic_DNA"/>
</dbReference>
<sequence>MNGFWQVCIELLLKANPVVSSSRILSEKQIIGYKAEEKALFFLEERGLKVVERNFRCRFGEIDLIMQDNDVLVFVEVRKRKYPAFGSAAASVSRAKQQKLIRAARFYLHGSHRIPACRFDVLAFDGDQCQWLKNVIEVE</sequence>
<evidence type="ECO:0000256" key="2">
    <source>
        <dbReference type="HAMAP-Rule" id="MF_00048"/>
    </source>
</evidence>
<comment type="similarity">
    <text evidence="1 2">Belongs to the UPF0102 family.</text>
</comment>
<protein>
    <recommendedName>
        <fullName evidence="2">UPF0102 protein OFAG_01865</fullName>
    </recommendedName>
</protein>
<dbReference type="SUPFAM" id="SSF52980">
    <property type="entry name" value="Restriction endonuclease-like"/>
    <property type="match status" value="1"/>
</dbReference>
<name>C3X676_9BURK</name>
<dbReference type="AlphaFoldDB" id="C3X676"/>
<dbReference type="Gene3D" id="3.40.1350.10">
    <property type="match status" value="1"/>
</dbReference>
<evidence type="ECO:0000313" key="4">
    <source>
        <dbReference type="Proteomes" id="UP000003973"/>
    </source>
</evidence>
<organism evidence="3 4">
    <name type="scientific">Oxalobacter paraformigenes</name>
    <dbReference type="NCBI Taxonomy" id="556268"/>
    <lineage>
        <taxon>Bacteria</taxon>
        <taxon>Pseudomonadati</taxon>
        <taxon>Pseudomonadota</taxon>
        <taxon>Betaproteobacteria</taxon>
        <taxon>Burkholderiales</taxon>
        <taxon>Oxalobacteraceae</taxon>
        <taxon>Oxalobacter</taxon>
    </lineage>
</organism>
<dbReference type="HOGENOM" id="CLU_115353_1_0_4"/>
<dbReference type="GO" id="GO:0003676">
    <property type="term" value="F:nucleic acid binding"/>
    <property type="evidence" value="ECO:0007669"/>
    <property type="project" value="InterPro"/>
</dbReference>
<gene>
    <name evidence="3" type="ORF">OFAG_01865</name>
</gene>
<proteinExistence type="inferred from homology"/>
<dbReference type="InterPro" id="IPR011335">
    <property type="entry name" value="Restrct_endonuc-II-like"/>
</dbReference>
<dbReference type="Pfam" id="PF02021">
    <property type="entry name" value="UPF0102"/>
    <property type="match status" value="1"/>
</dbReference>
<dbReference type="InterPro" id="IPR003509">
    <property type="entry name" value="UPF0102_YraN-like"/>
</dbReference>
<dbReference type="Proteomes" id="UP000003973">
    <property type="component" value="Unassembled WGS sequence"/>
</dbReference>
<evidence type="ECO:0000313" key="3">
    <source>
        <dbReference type="EMBL" id="EEO28712.2"/>
    </source>
</evidence>
<dbReference type="HAMAP" id="MF_00048">
    <property type="entry name" value="UPF0102"/>
    <property type="match status" value="1"/>
</dbReference>
<dbReference type="PANTHER" id="PTHR34039">
    <property type="entry name" value="UPF0102 PROTEIN YRAN"/>
    <property type="match status" value="1"/>
</dbReference>
<keyword evidence="4" id="KW-1185">Reference proteome</keyword>
<comment type="caution">
    <text evidence="3">The sequence shown here is derived from an EMBL/GenBank/DDBJ whole genome shotgun (WGS) entry which is preliminary data.</text>
</comment>
<dbReference type="CDD" id="cd20736">
    <property type="entry name" value="PoNe_Nuclease"/>
    <property type="match status" value="1"/>
</dbReference>
<dbReference type="NCBIfam" id="NF009150">
    <property type="entry name" value="PRK12497.1-3"/>
    <property type="match status" value="1"/>
</dbReference>
<accession>C3X676</accession>